<name>A0A6G8Q772_9ACTN</name>
<feature type="domain" description="Cupin type-2" evidence="1">
    <location>
        <begin position="5"/>
        <end position="72"/>
    </location>
</feature>
<dbReference type="PANTHER" id="PTHR36440">
    <property type="entry name" value="PUTATIVE (AFU_ORTHOLOGUE AFUA_8G07350)-RELATED"/>
    <property type="match status" value="1"/>
</dbReference>
<sequence length="134" mass="14712">MIDEWGLPPGRMIPPHTHAREDECSFVLEGELTCYVGGEVVVAPAGSYVVKPRAVPHAFYNAGTKTVRIMEILTPGGRFEGYFDEYEEIVSGALDEDERRKARAGLGERHGITWHDALIPEVGARFGIEGRGDG</sequence>
<dbReference type="Gene3D" id="2.60.120.10">
    <property type="entry name" value="Jelly Rolls"/>
    <property type="match status" value="1"/>
</dbReference>
<dbReference type="InterPro" id="IPR014710">
    <property type="entry name" value="RmlC-like_jellyroll"/>
</dbReference>
<dbReference type="EMBL" id="CP045119">
    <property type="protein sequence ID" value="QIN82334.1"/>
    <property type="molecule type" value="Genomic_DNA"/>
</dbReference>
<proteinExistence type="predicted"/>
<gene>
    <name evidence="2" type="ORF">GBA63_06475</name>
</gene>
<dbReference type="PANTHER" id="PTHR36440:SF1">
    <property type="entry name" value="PUTATIVE (AFU_ORTHOLOGUE AFUA_8G07350)-RELATED"/>
    <property type="match status" value="1"/>
</dbReference>
<keyword evidence="3" id="KW-1185">Reference proteome</keyword>
<dbReference type="Pfam" id="PF07883">
    <property type="entry name" value="Cupin_2"/>
    <property type="match status" value="1"/>
</dbReference>
<dbReference type="RefSeq" id="WP_166174566.1">
    <property type="nucleotide sequence ID" value="NZ_CP045119.1"/>
</dbReference>
<evidence type="ECO:0000313" key="3">
    <source>
        <dbReference type="Proteomes" id="UP000501452"/>
    </source>
</evidence>
<dbReference type="KEGG" id="rub:GBA63_06475"/>
<dbReference type="SUPFAM" id="SSF51182">
    <property type="entry name" value="RmlC-like cupins"/>
    <property type="match status" value="1"/>
</dbReference>
<dbReference type="Proteomes" id="UP000501452">
    <property type="component" value="Chromosome"/>
</dbReference>
<organism evidence="2 3">
    <name type="scientific">Rubrobacter tropicus</name>
    <dbReference type="NCBI Taxonomy" id="2653851"/>
    <lineage>
        <taxon>Bacteria</taxon>
        <taxon>Bacillati</taxon>
        <taxon>Actinomycetota</taxon>
        <taxon>Rubrobacteria</taxon>
        <taxon>Rubrobacterales</taxon>
        <taxon>Rubrobacteraceae</taxon>
        <taxon>Rubrobacter</taxon>
    </lineage>
</organism>
<reference evidence="2 3" key="1">
    <citation type="submission" date="2019-10" db="EMBL/GenBank/DDBJ databases">
        <title>Rubrobacter sp nov SCSIO 52090 isolated from a deep-sea sediment in the South China Sea.</title>
        <authorList>
            <person name="Chen R.W."/>
        </authorList>
    </citation>
    <scope>NUCLEOTIDE SEQUENCE [LARGE SCALE GENOMIC DNA]</scope>
    <source>
        <strain evidence="2 3">SCSIO 52909</strain>
    </source>
</reference>
<dbReference type="AlphaFoldDB" id="A0A6G8Q772"/>
<dbReference type="InterPro" id="IPR013096">
    <property type="entry name" value="Cupin_2"/>
</dbReference>
<dbReference type="InterPro" id="IPR053146">
    <property type="entry name" value="QDO-like"/>
</dbReference>
<protein>
    <submittedName>
        <fullName evidence="2">Cupin domain-containing protein</fullName>
    </submittedName>
</protein>
<dbReference type="InterPro" id="IPR011051">
    <property type="entry name" value="RmlC_Cupin_sf"/>
</dbReference>
<evidence type="ECO:0000259" key="1">
    <source>
        <dbReference type="Pfam" id="PF07883"/>
    </source>
</evidence>
<accession>A0A6G8Q772</accession>
<evidence type="ECO:0000313" key="2">
    <source>
        <dbReference type="EMBL" id="QIN82334.1"/>
    </source>
</evidence>